<reference evidence="6 7" key="1">
    <citation type="submission" date="2016-06" db="EMBL/GenBank/DDBJ databases">
        <title>Evolution of pathogenesis and genome organization in the Tremellales.</title>
        <authorList>
            <person name="Cuomo C."/>
            <person name="Litvintseva A."/>
            <person name="Heitman J."/>
            <person name="Chen Y."/>
            <person name="Sun S."/>
            <person name="Springer D."/>
            <person name="Dromer F."/>
            <person name="Young S."/>
            <person name="Zeng Q."/>
            <person name="Chapman S."/>
            <person name="Gujja S."/>
            <person name="Saif S."/>
            <person name="Birren B."/>
        </authorList>
    </citation>
    <scope>NUCLEOTIDE SEQUENCE [LARGE SCALE GENOMIC DNA]</scope>
    <source>
        <strain evidence="6 7">ATCC 28783</strain>
    </source>
</reference>
<dbReference type="GO" id="GO:0016559">
    <property type="term" value="P:peroxisome fission"/>
    <property type="evidence" value="ECO:0007669"/>
    <property type="project" value="InterPro"/>
</dbReference>
<protein>
    <recommendedName>
        <fullName evidence="8">Peroxisomal biogenesis factor 11</fullName>
    </recommendedName>
</protein>
<feature type="region of interest" description="Disordered" evidence="5">
    <location>
        <begin position="179"/>
        <end position="207"/>
    </location>
</feature>
<accession>A0A4Q1BBG1</accession>
<evidence type="ECO:0008006" key="8">
    <source>
        <dbReference type="Google" id="ProtNLM"/>
    </source>
</evidence>
<dbReference type="Pfam" id="PF05648">
    <property type="entry name" value="PEX11"/>
    <property type="match status" value="1"/>
</dbReference>
<dbReference type="AlphaFoldDB" id="A0A4Q1BBG1"/>
<feature type="compositionally biased region" description="Polar residues" evidence="5">
    <location>
        <begin position="344"/>
        <end position="366"/>
    </location>
</feature>
<keyword evidence="2" id="KW-0472">Membrane</keyword>
<evidence type="ECO:0000313" key="7">
    <source>
        <dbReference type="Proteomes" id="UP000289152"/>
    </source>
</evidence>
<dbReference type="STRING" id="5217.A0A4Q1BBG1"/>
<dbReference type="InParanoid" id="A0A4Q1BBG1"/>
<evidence type="ECO:0000256" key="2">
    <source>
        <dbReference type="ARBA" id="ARBA00023136"/>
    </source>
</evidence>
<sequence length="534" mass="58945">MSSIAGQLILHPKLSQALSLLATTNGRDKVFRLIQYLSRLIAWSLTRRGYADTADRFEGLKLGMTRARKALRLFRAADFLQSAAKLAQSPIRSLQTSGQVAHVTQIGRHVSYASFYFADMLAYLGSISVLKYDKIQIDKYQRMAFKFWLSGLILSLASSTASMVKLRADSRRFALSNEMARRDMSKAERTPEERARDEEERRSKGRAMLAQRQTLLSQLVMDSMDVWIPMTALGYTNFSDGTIGLLGLAVLGNQNPTTPWSTSASDDEAPARDGNEAASAIGEASERLIILKGSDDFTVSVHPEEFLPHHIIYNNDGSEVMIHPERYLSGQPLAVLQARSRNSTLNRTTGPGTPQEHSLPVSPTHNLASSSPAELLSSTFTTKTDEVEPMASVSSVPAELTAPQNTRRWQDLLTDINNYDPRLSHIMAHLYAQLHPEVKQSHIPRLINDFAVDLGVRLGRYTYSTKVSISNGRLSSADADLYRQGQKDILDSLAAGAMLSYCGGKFHSLSGEGSTNHTAGQRLREDLETVGGIR</sequence>
<evidence type="ECO:0000256" key="5">
    <source>
        <dbReference type="SAM" id="MobiDB-lite"/>
    </source>
</evidence>
<evidence type="ECO:0000256" key="1">
    <source>
        <dbReference type="ARBA" id="ARBA00022593"/>
    </source>
</evidence>
<gene>
    <name evidence="6" type="ORF">M231_07351</name>
</gene>
<evidence type="ECO:0000313" key="6">
    <source>
        <dbReference type="EMBL" id="RXK35407.1"/>
    </source>
</evidence>
<evidence type="ECO:0000256" key="3">
    <source>
        <dbReference type="ARBA" id="ARBA00023140"/>
    </source>
</evidence>
<feature type="compositionally biased region" description="Basic and acidic residues" evidence="5">
    <location>
        <begin position="179"/>
        <end position="202"/>
    </location>
</feature>
<proteinExistence type="predicted"/>
<comment type="caution">
    <text evidence="6">The sequence shown here is derived from an EMBL/GenBank/DDBJ whole genome shotgun (WGS) entry which is preliminary data.</text>
</comment>
<keyword evidence="3" id="KW-0576">Peroxisome</keyword>
<comment type="subcellular location">
    <subcellularLocation>
        <location evidence="4">Peroxisome membrane</location>
    </subcellularLocation>
</comment>
<dbReference type="OrthoDB" id="411017at2759"/>
<dbReference type="GO" id="GO:0005778">
    <property type="term" value="C:peroxisomal membrane"/>
    <property type="evidence" value="ECO:0007669"/>
    <property type="project" value="UniProtKB-SubCell"/>
</dbReference>
<feature type="region of interest" description="Disordered" evidence="5">
    <location>
        <begin position="344"/>
        <end position="370"/>
    </location>
</feature>
<dbReference type="PANTHER" id="PTHR12652:SF50">
    <property type="entry name" value="PEROXIN 11"/>
    <property type="match status" value="1"/>
</dbReference>
<dbReference type="VEuPathDB" id="FungiDB:TREMEDRAFT_68170"/>
<name>A0A4Q1BBG1_TREME</name>
<evidence type="ECO:0000256" key="4">
    <source>
        <dbReference type="ARBA" id="ARBA00046271"/>
    </source>
</evidence>
<dbReference type="PANTHER" id="PTHR12652">
    <property type="entry name" value="PEROXISOMAL BIOGENESIS FACTOR 11"/>
    <property type="match status" value="1"/>
</dbReference>
<dbReference type="EMBL" id="SDIL01000138">
    <property type="protein sequence ID" value="RXK35407.1"/>
    <property type="molecule type" value="Genomic_DNA"/>
</dbReference>
<dbReference type="Proteomes" id="UP000289152">
    <property type="component" value="Unassembled WGS sequence"/>
</dbReference>
<dbReference type="InterPro" id="IPR008733">
    <property type="entry name" value="PEX11"/>
</dbReference>
<organism evidence="6 7">
    <name type="scientific">Tremella mesenterica</name>
    <name type="common">Jelly fungus</name>
    <dbReference type="NCBI Taxonomy" id="5217"/>
    <lineage>
        <taxon>Eukaryota</taxon>
        <taxon>Fungi</taxon>
        <taxon>Dikarya</taxon>
        <taxon>Basidiomycota</taxon>
        <taxon>Agaricomycotina</taxon>
        <taxon>Tremellomycetes</taxon>
        <taxon>Tremellales</taxon>
        <taxon>Tremellaceae</taxon>
        <taxon>Tremella</taxon>
    </lineage>
</organism>
<keyword evidence="7" id="KW-1185">Reference proteome</keyword>
<keyword evidence="1" id="KW-0962">Peroxisome biogenesis</keyword>